<dbReference type="AlphaFoldDB" id="A0A4R1HQK9"/>
<evidence type="ECO:0008006" key="3">
    <source>
        <dbReference type="Google" id="ProtNLM"/>
    </source>
</evidence>
<dbReference type="Gene3D" id="3.40.470.10">
    <property type="entry name" value="Uracil-DNA glycosylase-like domain"/>
    <property type="match status" value="1"/>
</dbReference>
<evidence type="ECO:0000313" key="2">
    <source>
        <dbReference type="Proteomes" id="UP000295560"/>
    </source>
</evidence>
<dbReference type="Proteomes" id="UP000295560">
    <property type="component" value="Unassembled WGS sequence"/>
</dbReference>
<dbReference type="EMBL" id="SMFZ01000002">
    <property type="protein sequence ID" value="TCK22770.1"/>
    <property type="molecule type" value="Genomic_DNA"/>
</dbReference>
<sequence>MRSEPETTAARLELLNEYFARELLGQGGMVCASRDECRRSALFTKNAAPRAGVAFAEAQLPHVGQHFDLVEGETALRILIVGMEMGEAEEWISIERRRQQIMASAAKPMMARNPHMQGVTSALRLGLGRPIGADRLGELLDLDEPTHIFDACATSNVRLCSAHGDGRKSHGTRFMSDRCLRHLAHTIEILEPTLIIAQGEVGTAINAVVEHREDAGAHLSRIIVRGVPTLLVRFTHPSAWGKDGWSGLNRAYLRNVVVPVMTAARSAIHQT</sequence>
<reference evidence="1 2" key="1">
    <citation type="submission" date="2019-03" db="EMBL/GenBank/DDBJ databases">
        <title>Sequencing the genomes of 1000 actinobacteria strains.</title>
        <authorList>
            <person name="Klenk H.-P."/>
        </authorList>
    </citation>
    <scope>NUCLEOTIDE SEQUENCE [LARGE SCALE GENOMIC DNA]</scope>
    <source>
        <strain evidence="1 2">DSM 44969</strain>
    </source>
</reference>
<organism evidence="1 2">
    <name type="scientific">Pseudonocardia endophytica</name>
    <dbReference type="NCBI Taxonomy" id="401976"/>
    <lineage>
        <taxon>Bacteria</taxon>
        <taxon>Bacillati</taxon>
        <taxon>Actinomycetota</taxon>
        <taxon>Actinomycetes</taxon>
        <taxon>Pseudonocardiales</taxon>
        <taxon>Pseudonocardiaceae</taxon>
        <taxon>Pseudonocardia</taxon>
    </lineage>
</organism>
<name>A0A4R1HQK9_PSEEN</name>
<gene>
    <name evidence="1" type="ORF">EV378_6779</name>
</gene>
<dbReference type="InterPro" id="IPR036895">
    <property type="entry name" value="Uracil-DNA_glycosylase-like_sf"/>
</dbReference>
<proteinExistence type="predicted"/>
<keyword evidence="2" id="KW-1185">Reference proteome</keyword>
<comment type="caution">
    <text evidence="1">The sequence shown here is derived from an EMBL/GenBank/DDBJ whole genome shotgun (WGS) entry which is preliminary data.</text>
</comment>
<protein>
    <recommendedName>
        <fullName evidence="3">Uracil DNA glycosylase superfamily protein</fullName>
    </recommendedName>
</protein>
<evidence type="ECO:0000313" key="1">
    <source>
        <dbReference type="EMBL" id="TCK22770.1"/>
    </source>
</evidence>
<accession>A0A4R1HQK9</accession>